<keyword evidence="4 6" id="KW-0464">Manganese</keyword>
<evidence type="ECO:0000313" key="10">
    <source>
        <dbReference type="EMBL" id="MBC8610062.1"/>
    </source>
</evidence>
<evidence type="ECO:0000256" key="3">
    <source>
        <dbReference type="ARBA" id="ARBA00022801"/>
    </source>
</evidence>
<accession>A0A8J6TYL5</accession>
<name>A0A8J6TYL5_9FIRM</name>
<keyword evidence="3 6" id="KW-0378">Hydrolase</keyword>
<comment type="catalytic activity">
    <reaction evidence="5 6">
        <text>adenine + H2O + H(+) = hypoxanthine + NH4(+)</text>
        <dbReference type="Rhea" id="RHEA:23688"/>
        <dbReference type="ChEBI" id="CHEBI:15377"/>
        <dbReference type="ChEBI" id="CHEBI:15378"/>
        <dbReference type="ChEBI" id="CHEBI:16708"/>
        <dbReference type="ChEBI" id="CHEBI:17368"/>
        <dbReference type="ChEBI" id="CHEBI:28938"/>
        <dbReference type="EC" id="3.5.4.2"/>
    </reaction>
</comment>
<sequence>MFTQAMMRAATGETPADLVLKNAVVLNVFTKELIRADVAICQDIIVGLGEYEGVQELDLTGKFIVPGFIDAHLHIESSMLLPEQFGAEIAPWGTTTVLADPHEIANVAGLDGIRFLMQNAKKASCNFLFMLPSCVPATGFDDSGARLNAQNLLTLKTDPQVLGLGEMMNYQGVLDCDAEVMEKLIQFSDRVIDGHAPGIKGKRLQGYLLAGIHTDHECSEEEEVVEKLRSGMAILAREGSAAKNLEAVVKAALNHHLDFDRIAFCTDDRHVEDIRREGHMNVHIRKAIQLGVDPITAYCCATWNPARIYGLSATGAVAPGYFADLVILNSLFEVEIDSVFYHGKKVARTSPIPSAVPEQLGDTVHTQPLSLGLFRLPCKAGKYPVIELIPHQINTKLRFEELPHENGAFIADSIYQKIAVLERHRGLSVSGIGVVKGFSLQGAIASTVAHDSHNLIVIGSSDEEMLLAAQILIQQKGGYAAVQGKNVLAQVPLPVCGLMSDQTADFVQEKTAQFIRAARQIGIPEGFDPFQTLSFLSLPVIPEVRITNRGIFDSQSFSYLPFQPQPENTEPQPNNADSTLS</sequence>
<evidence type="ECO:0000259" key="8">
    <source>
        <dbReference type="Pfam" id="PF01979"/>
    </source>
</evidence>
<reference evidence="10" key="1">
    <citation type="submission" date="2020-08" db="EMBL/GenBank/DDBJ databases">
        <title>Genome public.</title>
        <authorList>
            <person name="Liu C."/>
            <person name="Sun Q."/>
        </authorList>
    </citation>
    <scope>NUCLEOTIDE SEQUENCE</scope>
    <source>
        <strain evidence="10">NSJ-15</strain>
    </source>
</reference>
<dbReference type="OrthoDB" id="9775607at2"/>
<dbReference type="HAMAP" id="MF_01518">
    <property type="entry name" value="Adenine_deamin"/>
    <property type="match status" value="1"/>
</dbReference>
<dbReference type="RefSeq" id="WP_093988479.1">
    <property type="nucleotide sequence ID" value="NZ_FYDD01000003.1"/>
</dbReference>
<evidence type="ECO:0000313" key="11">
    <source>
        <dbReference type="Proteomes" id="UP000632659"/>
    </source>
</evidence>
<gene>
    <name evidence="6 10" type="primary">ade</name>
    <name evidence="10" type="ORF">H8702_02855</name>
</gene>
<comment type="caution">
    <text evidence="10">The sequence shown here is derived from an EMBL/GenBank/DDBJ whole genome shotgun (WGS) entry which is preliminary data.</text>
</comment>
<evidence type="ECO:0000256" key="4">
    <source>
        <dbReference type="ARBA" id="ARBA00023211"/>
    </source>
</evidence>
<dbReference type="InterPro" id="IPR006680">
    <property type="entry name" value="Amidohydro-rel"/>
</dbReference>
<dbReference type="InterPro" id="IPR032466">
    <property type="entry name" value="Metal_Hydrolase"/>
</dbReference>
<dbReference type="NCBIfam" id="TIGR01178">
    <property type="entry name" value="ade"/>
    <property type="match status" value="1"/>
</dbReference>
<organism evidence="10 11">
    <name type="scientific">Massiliimalia timonensis</name>
    <dbReference type="NCBI Taxonomy" id="1987501"/>
    <lineage>
        <taxon>Bacteria</taxon>
        <taxon>Bacillati</taxon>
        <taxon>Bacillota</taxon>
        <taxon>Clostridia</taxon>
        <taxon>Eubacteriales</taxon>
        <taxon>Oscillospiraceae</taxon>
        <taxon>Massiliimalia</taxon>
    </lineage>
</organism>
<dbReference type="GO" id="GO:0006146">
    <property type="term" value="P:adenine catabolic process"/>
    <property type="evidence" value="ECO:0007669"/>
    <property type="project" value="InterPro"/>
</dbReference>
<evidence type="ECO:0000256" key="2">
    <source>
        <dbReference type="ARBA" id="ARBA00012782"/>
    </source>
</evidence>
<dbReference type="InterPro" id="IPR006679">
    <property type="entry name" value="Adenine_deam"/>
</dbReference>
<feature type="compositionally biased region" description="Low complexity" evidence="7">
    <location>
        <begin position="562"/>
        <end position="575"/>
    </location>
</feature>
<dbReference type="AlphaFoldDB" id="A0A8J6TYL5"/>
<dbReference type="GO" id="GO:0000034">
    <property type="term" value="F:adenine deaminase activity"/>
    <property type="evidence" value="ECO:0007669"/>
    <property type="project" value="UniProtKB-UniRule"/>
</dbReference>
<dbReference type="Gene3D" id="2.30.40.10">
    <property type="entry name" value="Urease, subunit C, domain 1"/>
    <property type="match status" value="1"/>
</dbReference>
<comment type="similarity">
    <text evidence="1 6">Belongs to the metallo-dependent hydrolases superfamily. Adenine deaminase family.</text>
</comment>
<dbReference type="EC" id="3.5.4.2" evidence="2 6"/>
<evidence type="ECO:0000256" key="1">
    <source>
        <dbReference type="ARBA" id="ARBA00006773"/>
    </source>
</evidence>
<dbReference type="CDD" id="cd01295">
    <property type="entry name" value="AdeC"/>
    <property type="match status" value="1"/>
</dbReference>
<evidence type="ECO:0000259" key="9">
    <source>
        <dbReference type="Pfam" id="PF13382"/>
    </source>
</evidence>
<evidence type="ECO:0000256" key="5">
    <source>
        <dbReference type="ARBA" id="ARBA00047720"/>
    </source>
</evidence>
<dbReference type="Gene3D" id="3.20.20.140">
    <property type="entry name" value="Metal-dependent hydrolases"/>
    <property type="match status" value="1"/>
</dbReference>
<dbReference type="EMBL" id="JACRTL010000001">
    <property type="protein sequence ID" value="MBC8610062.1"/>
    <property type="molecule type" value="Genomic_DNA"/>
</dbReference>
<dbReference type="SUPFAM" id="SSF51338">
    <property type="entry name" value="Composite domain of metallo-dependent hydrolases"/>
    <property type="match status" value="1"/>
</dbReference>
<protein>
    <recommendedName>
        <fullName evidence="2 6">Adenine deaminase</fullName>
        <shortName evidence="6">Adenase</shortName>
        <shortName evidence="6">Adenine aminase</shortName>
        <ecNumber evidence="2 6">3.5.4.2</ecNumber>
    </recommendedName>
</protein>
<dbReference type="Proteomes" id="UP000632659">
    <property type="component" value="Unassembled WGS sequence"/>
</dbReference>
<evidence type="ECO:0000256" key="6">
    <source>
        <dbReference type="HAMAP-Rule" id="MF_01518"/>
    </source>
</evidence>
<dbReference type="InterPro" id="IPR026912">
    <property type="entry name" value="Adenine_deam_C"/>
</dbReference>
<dbReference type="PANTHER" id="PTHR11113">
    <property type="entry name" value="N-ACETYLGLUCOSAMINE-6-PHOSPHATE DEACETYLASE"/>
    <property type="match status" value="1"/>
</dbReference>
<evidence type="ECO:0000256" key="7">
    <source>
        <dbReference type="SAM" id="MobiDB-lite"/>
    </source>
</evidence>
<comment type="cofactor">
    <cofactor evidence="6">
        <name>Mn(2+)</name>
        <dbReference type="ChEBI" id="CHEBI:29035"/>
    </cofactor>
</comment>
<dbReference type="SUPFAM" id="SSF51556">
    <property type="entry name" value="Metallo-dependent hydrolases"/>
    <property type="match status" value="1"/>
</dbReference>
<dbReference type="InterPro" id="IPR011059">
    <property type="entry name" value="Metal-dep_hydrolase_composite"/>
</dbReference>
<keyword evidence="11" id="KW-1185">Reference proteome</keyword>
<dbReference type="Pfam" id="PF13382">
    <property type="entry name" value="Adenine_deam_C"/>
    <property type="match status" value="1"/>
</dbReference>
<feature type="domain" description="Adenine deaminase C-terminal" evidence="9">
    <location>
        <begin position="392"/>
        <end position="557"/>
    </location>
</feature>
<proteinExistence type="inferred from homology"/>
<dbReference type="PANTHER" id="PTHR11113:SF2">
    <property type="entry name" value="ADENINE DEAMINASE"/>
    <property type="match status" value="1"/>
</dbReference>
<dbReference type="Pfam" id="PF01979">
    <property type="entry name" value="Amidohydro_1"/>
    <property type="match status" value="1"/>
</dbReference>
<feature type="domain" description="Amidohydrolase-related" evidence="8">
    <location>
        <begin position="63"/>
        <end position="346"/>
    </location>
</feature>
<feature type="region of interest" description="Disordered" evidence="7">
    <location>
        <begin position="562"/>
        <end position="581"/>
    </location>
</feature>